<comment type="similarity">
    <text evidence="2">Belongs to the class-I pyridoxal-phosphate-dependent aminotransferase family.</text>
</comment>
<name>A8A9I7_IGNH4</name>
<dbReference type="CDD" id="cd00609">
    <property type="entry name" value="AAT_like"/>
    <property type="match status" value="1"/>
</dbReference>
<evidence type="ECO:0000256" key="6">
    <source>
        <dbReference type="ARBA" id="ARBA00022898"/>
    </source>
</evidence>
<feature type="domain" description="Aminotransferase class I/classII large" evidence="7">
    <location>
        <begin position="28"/>
        <end position="367"/>
    </location>
</feature>
<dbReference type="InterPro" id="IPR015421">
    <property type="entry name" value="PyrdxlP-dep_Trfase_major"/>
</dbReference>
<dbReference type="Pfam" id="PF00155">
    <property type="entry name" value="Aminotran_1_2"/>
    <property type="match status" value="1"/>
</dbReference>
<evidence type="ECO:0000256" key="1">
    <source>
        <dbReference type="ARBA" id="ARBA00001933"/>
    </source>
</evidence>
<evidence type="ECO:0000256" key="4">
    <source>
        <dbReference type="ARBA" id="ARBA00022576"/>
    </source>
</evidence>
<dbReference type="GO" id="GO:0006520">
    <property type="term" value="P:amino acid metabolic process"/>
    <property type="evidence" value="ECO:0007669"/>
    <property type="project" value="InterPro"/>
</dbReference>
<gene>
    <name evidence="8" type="ordered locus">Igni_0406</name>
</gene>
<dbReference type="GeneID" id="5562649"/>
<dbReference type="OrthoDB" id="372018at2157"/>
<keyword evidence="9" id="KW-1185">Reference proteome</keyword>
<accession>A8A9I7</accession>
<evidence type="ECO:0000259" key="7">
    <source>
        <dbReference type="Pfam" id="PF00155"/>
    </source>
</evidence>
<evidence type="ECO:0000256" key="3">
    <source>
        <dbReference type="ARBA" id="ARBA00011738"/>
    </source>
</evidence>
<dbReference type="Proteomes" id="UP000000262">
    <property type="component" value="Chromosome"/>
</dbReference>
<dbReference type="RefSeq" id="WP_011998441.1">
    <property type="nucleotide sequence ID" value="NC_009776.1"/>
</dbReference>
<evidence type="ECO:0000256" key="2">
    <source>
        <dbReference type="ARBA" id="ARBA00007441"/>
    </source>
</evidence>
<dbReference type="InterPro" id="IPR050596">
    <property type="entry name" value="AspAT/PAT-like"/>
</dbReference>
<dbReference type="GO" id="GO:0030170">
    <property type="term" value="F:pyridoxal phosphate binding"/>
    <property type="evidence" value="ECO:0007669"/>
    <property type="project" value="InterPro"/>
</dbReference>
<dbReference type="Gene3D" id="3.40.640.10">
    <property type="entry name" value="Type I PLP-dependent aspartate aminotransferase-like (Major domain)"/>
    <property type="match status" value="1"/>
</dbReference>
<keyword evidence="6" id="KW-0663">Pyridoxal phosphate</keyword>
<organism evidence="8 9">
    <name type="scientific">Ignicoccus hospitalis (strain KIN4/I / DSM 18386 / JCM 14125)</name>
    <dbReference type="NCBI Taxonomy" id="453591"/>
    <lineage>
        <taxon>Archaea</taxon>
        <taxon>Thermoproteota</taxon>
        <taxon>Thermoprotei</taxon>
        <taxon>Desulfurococcales</taxon>
        <taxon>Desulfurococcaceae</taxon>
        <taxon>Ignicoccus</taxon>
    </lineage>
</organism>
<proteinExistence type="inferred from homology"/>
<dbReference type="eggNOG" id="arCOG01130">
    <property type="taxonomic scope" value="Archaea"/>
</dbReference>
<comment type="subunit">
    <text evidence="3">Homodimer.</text>
</comment>
<dbReference type="EMBL" id="CP000816">
    <property type="protein sequence ID" value="ABU81589.1"/>
    <property type="molecule type" value="Genomic_DNA"/>
</dbReference>
<dbReference type="KEGG" id="iho:Igni_0406"/>
<protein>
    <submittedName>
        <fullName evidence="8">Aminotransferase, class I and II</fullName>
    </submittedName>
</protein>
<keyword evidence="4 8" id="KW-0032">Aminotransferase</keyword>
<dbReference type="HOGENOM" id="CLU_017584_4_3_2"/>
<dbReference type="InterPro" id="IPR004839">
    <property type="entry name" value="Aminotransferase_I/II_large"/>
</dbReference>
<dbReference type="PANTHER" id="PTHR46383">
    <property type="entry name" value="ASPARTATE AMINOTRANSFERASE"/>
    <property type="match status" value="1"/>
</dbReference>
<evidence type="ECO:0000313" key="8">
    <source>
        <dbReference type="EMBL" id="ABU81589.1"/>
    </source>
</evidence>
<dbReference type="AlphaFoldDB" id="A8A9I7"/>
<dbReference type="GO" id="GO:0008483">
    <property type="term" value="F:transaminase activity"/>
    <property type="evidence" value="ECO:0007669"/>
    <property type="project" value="UniProtKB-KW"/>
</dbReference>
<evidence type="ECO:0000313" key="9">
    <source>
        <dbReference type="Proteomes" id="UP000000262"/>
    </source>
</evidence>
<dbReference type="STRING" id="453591.Igni_0406"/>
<dbReference type="InterPro" id="IPR015424">
    <property type="entry name" value="PyrdxlP-dep_Trfase"/>
</dbReference>
<keyword evidence="5 8" id="KW-0808">Transferase</keyword>
<reference evidence="8 9" key="1">
    <citation type="journal article" date="2008" name="Genome Biol.">
        <title>A genomic analysis of the archaeal system Ignicoccus hospitalis-Nanoarchaeum equitans.</title>
        <authorList>
            <person name="Podar M."/>
            <person name="Anderson I."/>
            <person name="Makarova K.S."/>
            <person name="Elkins J.G."/>
            <person name="Ivanova N."/>
            <person name="Wall M.A."/>
            <person name="Lykidis A."/>
            <person name="Mavromatis K."/>
            <person name="Sun H."/>
            <person name="Hudson M.E."/>
            <person name="Chen W."/>
            <person name="Deciu C."/>
            <person name="Hutchison D."/>
            <person name="Eads J.R."/>
            <person name="Anderson A."/>
            <person name="Fernandes F."/>
            <person name="Szeto E."/>
            <person name="Lapidus A."/>
            <person name="Kyrpides N.C."/>
            <person name="Saier M.H.Jr."/>
            <person name="Richardson P.M."/>
            <person name="Rachel R."/>
            <person name="Huber H."/>
            <person name="Eisen J.A."/>
            <person name="Koonin E.V."/>
            <person name="Keller M."/>
            <person name="Stetter K.O."/>
        </authorList>
    </citation>
    <scope>NUCLEOTIDE SEQUENCE [LARGE SCALE GENOMIC DNA]</scope>
    <source>
        <strain evidence="9">KIN4/I / DSM 18386 / JCM 14125</strain>
    </source>
</reference>
<comment type="cofactor">
    <cofactor evidence="1">
        <name>pyridoxal 5'-phosphate</name>
        <dbReference type="ChEBI" id="CHEBI:597326"/>
    </cofactor>
</comment>
<dbReference type="PhylomeDB" id="A8A9I7"/>
<evidence type="ECO:0000256" key="5">
    <source>
        <dbReference type="ARBA" id="ARBA00022679"/>
    </source>
</evidence>
<dbReference type="PANTHER" id="PTHR46383:SF1">
    <property type="entry name" value="ASPARTATE AMINOTRANSFERASE"/>
    <property type="match status" value="1"/>
</dbReference>
<dbReference type="SUPFAM" id="SSF53383">
    <property type="entry name" value="PLP-dependent transferases"/>
    <property type="match status" value="1"/>
</dbReference>
<sequence>MSFEDLTAESTLKFVSKAKSMAREIRANLGLGEPDKRPPRKLVELLQEASRVKPTYSPPVGLPEAREAVAEWLSGRYGLDISPKEVMITPSGKAALFLALGYASTRYSSSLLFDPTYYSYEPVLRAFGVKVKKVKMLRDENSYVFPEVELGKEIVVLNSPSNPTGAVLGARTLEYVDEALRTGALIVSDEVYDVFVYGRRHVSVLEHERWRDAAIFIYSFSKVLCVPGWRLGAVVAREEVIEKLAAAASNVYGCACKWEQIALAEYLKNYKNDLENHIKNMVEDYSRRREFLLKELKEVASFPGVGEGTFYAFPEFPKDADELALELAKRGVIAVPGTVFSEAFGKRSLRLSFSAPLEELRVGLETIKEVLGS</sequence>